<dbReference type="InterPro" id="IPR051455">
    <property type="entry name" value="Bact_solute-bind_prot3"/>
</dbReference>
<evidence type="ECO:0000256" key="3">
    <source>
        <dbReference type="ARBA" id="ARBA00022729"/>
    </source>
</evidence>
<gene>
    <name evidence="6" type="ORF">BKE38_13060</name>
</gene>
<dbReference type="GO" id="GO:0006865">
    <property type="term" value="P:amino acid transport"/>
    <property type="evidence" value="ECO:0007669"/>
    <property type="project" value="TreeGrafter"/>
</dbReference>
<dbReference type="SMART" id="SM00062">
    <property type="entry name" value="PBPb"/>
    <property type="match status" value="1"/>
</dbReference>
<feature type="chain" id="PRO_5012143610" evidence="4">
    <location>
        <begin position="19"/>
        <end position="343"/>
    </location>
</feature>
<evidence type="ECO:0000313" key="6">
    <source>
        <dbReference type="EMBL" id="ONG53172.1"/>
    </source>
</evidence>
<dbReference type="Gene3D" id="3.40.190.10">
    <property type="entry name" value="Periplasmic binding protein-like II"/>
    <property type="match status" value="2"/>
</dbReference>
<keyword evidence="7" id="KW-1185">Reference proteome</keyword>
<name>A0A1V2H1S4_9PROT</name>
<dbReference type="SUPFAM" id="SSF53850">
    <property type="entry name" value="Periplasmic binding protein-like II"/>
    <property type="match status" value="1"/>
</dbReference>
<dbReference type="RefSeq" id="WP_076957796.1">
    <property type="nucleotide sequence ID" value="NZ_MLCO01000110.1"/>
</dbReference>
<dbReference type="InterPro" id="IPR001638">
    <property type="entry name" value="Solute-binding_3/MltF_N"/>
</dbReference>
<organism evidence="6 7">
    <name type="scientific">Teichococcus deserti</name>
    <dbReference type="NCBI Taxonomy" id="1817963"/>
    <lineage>
        <taxon>Bacteria</taxon>
        <taxon>Pseudomonadati</taxon>
        <taxon>Pseudomonadota</taxon>
        <taxon>Alphaproteobacteria</taxon>
        <taxon>Acetobacterales</taxon>
        <taxon>Roseomonadaceae</taxon>
        <taxon>Roseomonas</taxon>
    </lineage>
</organism>
<proteinExistence type="inferred from homology"/>
<dbReference type="PANTHER" id="PTHR30085">
    <property type="entry name" value="AMINO ACID ABC TRANSPORTER PERMEASE"/>
    <property type="match status" value="1"/>
</dbReference>
<dbReference type="AlphaFoldDB" id="A0A1V2H1S4"/>
<keyword evidence="3 4" id="KW-0732">Signal</keyword>
<keyword evidence="2" id="KW-0813">Transport</keyword>
<dbReference type="Pfam" id="PF00497">
    <property type="entry name" value="SBP_bac_3"/>
    <property type="match status" value="1"/>
</dbReference>
<evidence type="ECO:0000256" key="2">
    <source>
        <dbReference type="ARBA" id="ARBA00022448"/>
    </source>
</evidence>
<evidence type="ECO:0000259" key="5">
    <source>
        <dbReference type="SMART" id="SM00062"/>
    </source>
</evidence>
<protein>
    <submittedName>
        <fullName evidence="6">Amino acid ABC transporter substrate-binding protein</fullName>
    </submittedName>
</protein>
<dbReference type="EMBL" id="MLCO01000110">
    <property type="protein sequence ID" value="ONG53172.1"/>
    <property type="molecule type" value="Genomic_DNA"/>
</dbReference>
<dbReference type="PANTHER" id="PTHR30085:SF7">
    <property type="entry name" value="AMINO-ACID ABC TRANSPORTER-BINDING PROTEIN YHDW-RELATED"/>
    <property type="match status" value="1"/>
</dbReference>
<evidence type="ECO:0000313" key="7">
    <source>
        <dbReference type="Proteomes" id="UP000188879"/>
    </source>
</evidence>
<feature type="domain" description="Solute-binding protein family 3/N-terminal" evidence="5">
    <location>
        <begin position="39"/>
        <end position="268"/>
    </location>
</feature>
<dbReference type="Proteomes" id="UP000188879">
    <property type="component" value="Unassembled WGS sequence"/>
</dbReference>
<comment type="caution">
    <text evidence="6">The sequence shown here is derived from an EMBL/GenBank/DDBJ whole genome shotgun (WGS) entry which is preliminary data.</text>
</comment>
<evidence type="ECO:0000256" key="1">
    <source>
        <dbReference type="ARBA" id="ARBA00010333"/>
    </source>
</evidence>
<comment type="similarity">
    <text evidence="1">Belongs to the bacterial solute-binding protein 3 family.</text>
</comment>
<sequence length="343" mass="36719">MAGLLGAALVALSLGVGAHDVAAQTAGGPTLAAVKARGVVLCGTSGASPGFGLFDARGELRGMDADICRAVAASVFGDATKVRYIVMTAPQRIVSLQAGTIDLAAQSLTWTQTRETNNGLEFTGTHFYDGQGFLVRRALGITEGKALDGATICLPQGGRAEINAAEWARAAGIRFTPLIFERADEGIAAYEARRCDALSNDATLLLGIRSRLQDPAEHLVLADRISKEPLGAYVRKGDEQWLDIVKWTLHALINAEELGVTQANLDEMLKSQNPLVQRLLGVTGEHGRFMGLDSRWAYNVIRAMGNYGEIFERHFGEASQTPTPRGLNRLWTQGGLMYGAPIQ</sequence>
<accession>A0A1V2H1S4</accession>
<feature type="signal peptide" evidence="4">
    <location>
        <begin position="1"/>
        <end position="18"/>
    </location>
</feature>
<dbReference type="CDD" id="cd13692">
    <property type="entry name" value="PBP2_BztA"/>
    <property type="match status" value="1"/>
</dbReference>
<evidence type="ECO:0000256" key="4">
    <source>
        <dbReference type="SAM" id="SignalP"/>
    </source>
</evidence>
<reference evidence="6 7" key="1">
    <citation type="submission" date="2016-10" db="EMBL/GenBank/DDBJ databases">
        <title>Draft Genome sequence of Roseomonas sp. strain M3.</title>
        <authorList>
            <person name="Subhash Y."/>
            <person name="Lee S."/>
        </authorList>
    </citation>
    <scope>NUCLEOTIDE SEQUENCE [LARGE SCALE GENOMIC DNA]</scope>
    <source>
        <strain evidence="6 7">M3</strain>
    </source>
</reference>